<evidence type="ECO:0000256" key="5">
    <source>
        <dbReference type="ARBA" id="ARBA00022842"/>
    </source>
</evidence>
<keyword evidence="2" id="KW-0808">Transferase</keyword>
<evidence type="ECO:0000256" key="6">
    <source>
        <dbReference type="ARBA" id="ARBA00023098"/>
    </source>
</evidence>
<dbReference type="GO" id="GO:0006633">
    <property type="term" value="P:fatty acid biosynthetic process"/>
    <property type="evidence" value="ECO:0007669"/>
    <property type="project" value="UniProtKB-KW"/>
</dbReference>
<evidence type="ECO:0000256" key="7">
    <source>
        <dbReference type="ARBA" id="ARBA00023160"/>
    </source>
</evidence>
<protein>
    <recommendedName>
        <fullName evidence="8">4'-phosphopantetheinyl transferase domain-containing protein</fullName>
    </recommendedName>
</protein>
<proteinExistence type="inferred from homology"/>
<dbReference type="HAMAP" id="MF_00101">
    <property type="entry name" value="AcpS"/>
    <property type="match status" value="1"/>
</dbReference>
<name>J4G9P2_9APHY</name>
<dbReference type="NCBIfam" id="TIGR00516">
    <property type="entry name" value="acpS"/>
    <property type="match status" value="1"/>
</dbReference>
<evidence type="ECO:0000256" key="4">
    <source>
        <dbReference type="ARBA" id="ARBA00022832"/>
    </source>
</evidence>
<evidence type="ECO:0000313" key="10">
    <source>
        <dbReference type="Proteomes" id="UP000006352"/>
    </source>
</evidence>
<evidence type="ECO:0000313" key="9">
    <source>
        <dbReference type="EMBL" id="CCM03408.1"/>
    </source>
</evidence>
<feature type="domain" description="4'-phosphopantetheinyl transferase" evidence="8">
    <location>
        <begin position="5"/>
        <end position="99"/>
    </location>
</feature>
<organism evidence="9 10">
    <name type="scientific">Fibroporia radiculosa</name>
    <dbReference type="NCBI Taxonomy" id="599839"/>
    <lineage>
        <taxon>Eukaryota</taxon>
        <taxon>Fungi</taxon>
        <taxon>Dikarya</taxon>
        <taxon>Basidiomycota</taxon>
        <taxon>Agaricomycotina</taxon>
        <taxon>Agaricomycetes</taxon>
        <taxon>Polyporales</taxon>
        <taxon>Fibroporiaceae</taxon>
        <taxon>Fibroporia</taxon>
    </lineage>
</organism>
<dbReference type="AlphaFoldDB" id="J4G9P2"/>
<keyword evidence="6" id="KW-0443">Lipid metabolism</keyword>
<accession>J4G9P2</accession>
<dbReference type="NCBIfam" id="TIGR00556">
    <property type="entry name" value="pantethn_trn"/>
    <property type="match status" value="1"/>
</dbReference>
<dbReference type="EMBL" id="HE797112">
    <property type="protein sequence ID" value="CCM03408.1"/>
    <property type="molecule type" value="Genomic_DNA"/>
</dbReference>
<dbReference type="InterPro" id="IPR037143">
    <property type="entry name" value="4-PPantetheinyl_Trfase_dom_sf"/>
</dbReference>
<dbReference type="SUPFAM" id="SSF56214">
    <property type="entry name" value="4'-phosphopantetheinyl transferase"/>
    <property type="match status" value="1"/>
</dbReference>
<dbReference type="STRING" id="599839.J4G9P2"/>
<dbReference type="RefSeq" id="XP_012182691.1">
    <property type="nucleotide sequence ID" value="XM_012327301.1"/>
</dbReference>
<evidence type="ECO:0000256" key="1">
    <source>
        <dbReference type="ARBA" id="ARBA00022516"/>
    </source>
</evidence>
<dbReference type="HOGENOM" id="CLU_089696_3_2_1"/>
<sequence>MPILGVGVDVLNIHRIIALVKRRSATRIAARILSDEELTVWQPLSTKNAALRDRFLAVRFSVKEAAYKGLYPHARPTWKELTFLASGGSRKPTLTYHPSALATPIGTLHTSISHDGDYVFSTVVVEGPLLR</sequence>
<dbReference type="GeneID" id="24098319"/>
<dbReference type="InterPro" id="IPR002582">
    <property type="entry name" value="ACPS"/>
</dbReference>
<dbReference type="FunCoup" id="J4G9P2">
    <property type="interactions" value="14"/>
</dbReference>
<evidence type="ECO:0000259" key="8">
    <source>
        <dbReference type="Pfam" id="PF01648"/>
    </source>
</evidence>
<keyword evidence="10" id="KW-1185">Reference proteome</keyword>
<evidence type="ECO:0000256" key="3">
    <source>
        <dbReference type="ARBA" id="ARBA00022723"/>
    </source>
</evidence>
<keyword evidence="3" id="KW-0479">Metal-binding</keyword>
<keyword evidence="7" id="KW-0275">Fatty acid biosynthesis</keyword>
<reference evidence="9 10" key="1">
    <citation type="journal article" date="2012" name="Appl. Environ. Microbiol.">
        <title>Short-read sequencing for genomic analysis of the brown rot fungus Fibroporia radiculosa.</title>
        <authorList>
            <person name="Tang J.D."/>
            <person name="Perkins A.D."/>
            <person name="Sonstegard T.S."/>
            <person name="Schroeder S.G."/>
            <person name="Burgess S.C."/>
            <person name="Diehl S.V."/>
        </authorList>
    </citation>
    <scope>NUCLEOTIDE SEQUENCE [LARGE SCALE GENOMIC DNA]</scope>
    <source>
        <strain evidence="9 10">TFFH 294</strain>
    </source>
</reference>
<gene>
    <name evidence="9" type="ORF">FIBRA_05539</name>
</gene>
<keyword evidence="1" id="KW-0444">Lipid biosynthesis</keyword>
<dbReference type="GO" id="GO:0000287">
    <property type="term" value="F:magnesium ion binding"/>
    <property type="evidence" value="ECO:0007669"/>
    <property type="project" value="InterPro"/>
</dbReference>
<dbReference type="Gene3D" id="3.90.470.20">
    <property type="entry name" value="4'-phosphopantetheinyl transferase domain"/>
    <property type="match status" value="1"/>
</dbReference>
<dbReference type="InParanoid" id="J4G9P2"/>
<keyword evidence="5" id="KW-0460">Magnesium</keyword>
<dbReference type="Proteomes" id="UP000006352">
    <property type="component" value="Unassembled WGS sequence"/>
</dbReference>
<dbReference type="GO" id="GO:0008897">
    <property type="term" value="F:holo-[acyl-carrier-protein] synthase activity"/>
    <property type="evidence" value="ECO:0007669"/>
    <property type="project" value="InterPro"/>
</dbReference>
<keyword evidence="4" id="KW-0276">Fatty acid metabolism</keyword>
<dbReference type="InterPro" id="IPR004568">
    <property type="entry name" value="Ppantetheine-prot_Trfase_dom"/>
</dbReference>
<evidence type="ECO:0000256" key="2">
    <source>
        <dbReference type="ARBA" id="ARBA00022679"/>
    </source>
</evidence>
<dbReference type="Pfam" id="PF01648">
    <property type="entry name" value="ACPS"/>
    <property type="match status" value="1"/>
</dbReference>
<dbReference type="InterPro" id="IPR008278">
    <property type="entry name" value="4-PPantetheinyl_Trfase_dom"/>
</dbReference>
<dbReference type="OrthoDB" id="15433at2759"/>